<evidence type="ECO:0000256" key="22">
    <source>
        <dbReference type="RuleBase" id="RU000489"/>
    </source>
</evidence>
<comment type="similarity">
    <text evidence="19">Belongs to the glycosyl hydrolase 18 family. Chitinase class III subfamily.</text>
</comment>
<dbReference type="PROSITE" id="PS51910">
    <property type="entry name" value="GH18_2"/>
    <property type="match status" value="1"/>
</dbReference>
<keyword evidence="10 22" id="KW-0378">Hydrolase</keyword>
<keyword evidence="27" id="KW-1185">Reference proteome</keyword>
<evidence type="ECO:0000256" key="24">
    <source>
        <dbReference type="SAM" id="SignalP"/>
    </source>
</evidence>
<dbReference type="AlphaFoldDB" id="A0A2I1CGA5"/>
<evidence type="ECO:0000313" key="26">
    <source>
        <dbReference type="EMBL" id="PKX96667.1"/>
    </source>
</evidence>
<dbReference type="PROSITE" id="PS01095">
    <property type="entry name" value="GH18_1"/>
    <property type="match status" value="1"/>
</dbReference>
<feature type="compositionally biased region" description="Low complexity" evidence="23">
    <location>
        <begin position="344"/>
        <end position="512"/>
    </location>
</feature>
<gene>
    <name evidence="26" type="ORF">P174DRAFT_457433</name>
</gene>
<keyword evidence="8" id="KW-0147">Chitin-binding</keyword>
<keyword evidence="7" id="KW-0336">GPI-anchor</keyword>
<evidence type="ECO:0000256" key="4">
    <source>
        <dbReference type="ARBA" id="ARBA00012729"/>
    </source>
</evidence>
<feature type="signal peptide" evidence="24">
    <location>
        <begin position="1"/>
        <end position="22"/>
    </location>
</feature>
<accession>A0A2I1CGA5</accession>
<dbReference type="STRING" id="1392255.A0A2I1CGA5"/>
<keyword evidence="15" id="KW-0449">Lipoprotein</keyword>
<dbReference type="GO" id="GO:0008061">
    <property type="term" value="F:chitin binding"/>
    <property type="evidence" value="ECO:0007669"/>
    <property type="project" value="UniProtKB-KW"/>
</dbReference>
<keyword evidence="12" id="KW-0472">Membrane</keyword>
<organism evidence="26 27">
    <name type="scientific">Aspergillus novofumigatus (strain IBT 16806)</name>
    <dbReference type="NCBI Taxonomy" id="1392255"/>
    <lineage>
        <taxon>Eukaryota</taxon>
        <taxon>Fungi</taxon>
        <taxon>Dikarya</taxon>
        <taxon>Ascomycota</taxon>
        <taxon>Pezizomycotina</taxon>
        <taxon>Eurotiomycetes</taxon>
        <taxon>Eurotiomycetidae</taxon>
        <taxon>Eurotiales</taxon>
        <taxon>Aspergillaceae</taxon>
        <taxon>Aspergillus</taxon>
        <taxon>Aspergillus subgen. Fumigati</taxon>
    </lineage>
</organism>
<comment type="subcellular location">
    <subcellularLocation>
        <location evidence="3">Cell membrane</location>
        <topology evidence="3">Lipid-anchor</topology>
        <topology evidence="3">GPI-anchor</topology>
    </subcellularLocation>
    <subcellularLocation>
        <location evidence="2">Secreted</location>
        <location evidence="2">Cell wall</location>
    </subcellularLocation>
</comment>
<evidence type="ECO:0000256" key="9">
    <source>
        <dbReference type="ARBA" id="ARBA00022729"/>
    </source>
</evidence>
<proteinExistence type="inferred from homology"/>
<keyword evidence="6" id="KW-0134">Cell wall</keyword>
<evidence type="ECO:0000256" key="17">
    <source>
        <dbReference type="ARBA" id="ARBA00023326"/>
    </source>
</evidence>
<name>A0A2I1CGA5_ASPN1</name>
<dbReference type="Proteomes" id="UP000234474">
    <property type="component" value="Unassembled WGS sequence"/>
</dbReference>
<dbReference type="GO" id="GO:0000272">
    <property type="term" value="P:polysaccharide catabolic process"/>
    <property type="evidence" value="ECO:0007669"/>
    <property type="project" value="UniProtKB-KW"/>
</dbReference>
<dbReference type="RefSeq" id="XP_024685262.1">
    <property type="nucleotide sequence ID" value="XM_024829551.1"/>
</dbReference>
<feature type="compositionally biased region" description="Low complexity" evidence="23">
    <location>
        <begin position="524"/>
        <end position="596"/>
    </location>
</feature>
<dbReference type="OrthoDB" id="6020543at2759"/>
<evidence type="ECO:0000259" key="25">
    <source>
        <dbReference type="PROSITE" id="PS51910"/>
    </source>
</evidence>
<keyword evidence="6" id="KW-0964">Secreted</keyword>
<dbReference type="CDD" id="cd02877">
    <property type="entry name" value="GH18_hevamine_XipI_class_III"/>
    <property type="match status" value="1"/>
</dbReference>
<keyword evidence="16 22" id="KW-0326">Glycosidase</keyword>
<dbReference type="PANTHER" id="PTHR45708">
    <property type="entry name" value="ENDOCHITINASE"/>
    <property type="match status" value="1"/>
</dbReference>
<keyword evidence="17" id="KW-0624">Polysaccharide degradation</keyword>
<evidence type="ECO:0000256" key="12">
    <source>
        <dbReference type="ARBA" id="ARBA00023136"/>
    </source>
</evidence>
<dbReference type="EC" id="3.2.1.14" evidence="4"/>
<dbReference type="InterPro" id="IPR050542">
    <property type="entry name" value="Glycosyl_Hydrlase18_Chitinase"/>
</dbReference>
<evidence type="ECO:0000256" key="10">
    <source>
        <dbReference type="ARBA" id="ARBA00022801"/>
    </source>
</evidence>
<evidence type="ECO:0000256" key="6">
    <source>
        <dbReference type="ARBA" id="ARBA00022512"/>
    </source>
</evidence>
<comment type="catalytic activity">
    <reaction evidence="1">
        <text>Random endo-hydrolysis of N-acetyl-beta-D-glucosaminide (1-&gt;4)-beta-linkages in chitin and chitodextrins.</text>
        <dbReference type="EC" id="3.2.1.14"/>
    </reaction>
</comment>
<evidence type="ECO:0000256" key="20">
    <source>
        <dbReference type="ARBA" id="ARBA00071014"/>
    </source>
</evidence>
<dbReference type="FunFam" id="3.20.20.80:FF:000150">
    <property type="entry name" value="Class III chitinase ChiA1"/>
    <property type="match status" value="1"/>
</dbReference>
<dbReference type="SUPFAM" id="SSF51445">
    <property type="entry name" value="(Trans)glycosidases"/>
    <property type="match status" value="1"/>
</dbReference>
<feature type="chain" id="PRO_5014133560" description="Endochitinase A1" evidence="24">
    <location>
        <begin position="23"/>
        <end position="871"/>
    </location>
</feature>
<dbReference type="GO" id="GO:0008843">
    <property type="term" value="F:endochitinase activity"/>
    <property type="evidence" value="ECO:0007669"/>
    <property type="project" value="UniProtKB-EC"/>
</dbReference>
<dbReference type="Gene3D" id="3.20.20.80">
    <property type="entry name" value="Glycosidases"/>
    <property type="match status" value="1"/>
</dbReference>
<evidence type="ECO:0000313" key="27">
    <source>
        <dbReference type="Proteomes" id="UP000234474"/>
    </source>
</evidence>
<evidence type="ECO:0000256" key="8">
    <source>
        <dbReference type="ARBA" id="ARBA00022669"/>
    </source>
</evidence>
<dbReference type="Pfam" id="PF00704">
    <property type="entry name" value="Glyco_hydro_18"/>
    <property type="match status" value="1"/>
</dbReference>
<feature type="region of interest" description="Disordered" evidence="23">
    <location>
        <begin position="338"/>
        <end position="612"/>
    </location>
</feature>
<comment type="function">
    <text evidence="18">GPI-anchored chitinase involved in the degradation of chitin, a component of the cell walls of fungi and exoskeletal elements of some animals (including worms and arthropods). Required to reshape the cell wall at the sites where cell wall remodeling and/or cell wall maturation actively take place such as sites of conidia formation.</text>
</comment>
<evidence type="ECO:0000256" key="5">
    <source>
        <dbReference type="ARBA" id="ARBA00022475"/>
    </source>
</evidence>
<evidence type="ECO:0000256" key="7">
    <source>
        <dbReference type="ARBA" id="ARBA00022622"/>
    </source>
</evidence>
<dbReference type="EMBL" id="MSZS01000002">
    <property type="protein sequence ID" value="PKX96667.1"/>
    <property type="molecule type" value="Genomic_DNA"/>
</dbReference>
<keyword evidence="11" id="KW-0146">Chitin degradation</keyword>
<dbReference type="GO" id="GO:0005576">
    <property type="term" value="C:extracellular region"/>
    <property type="evidence" value="ECO:0007669"/>
    <property type="project" value="TreeGrafter"/>
</dbReference>
<feature type="region of interest" description="Disordered" evidence="23">
    <location>
        <begin position="730"/>
        <end position="836"/>
    </location>
</feature>
<evidence type="ECO:0000256" key="16">
    <source>
        <dbReference type="ARBA" id="ARBA00023295"/>
    </source>
</evidence>
<sequence length="871" mass="86801">MVSSKFSLVATAVAALAPLASAFDASSRSNLAIYWGQGPDQLRLSHFCKETSLDIINIGFINYFPDMSPGHWPGSNFGNQCDGSYYVTKDGVVTKLLSGCHQIMEDIPICQAAGKKVLLSIGGAYPPDQSILSKDSAVAFATFLWGAFGPVAEGWEGPRPFGNVVVDGFDFDIEHNGGFGYATMVNTFRQYFNQVPERKFYLSAAPQCIIPDAQLSDAILNAAFDFIWIQYYNTAACSAKSFIDSTLGKFNFDAWVTTLKASASKDAKLYVGLPASETAANSGYYLTPDEVESLVSTYMDRYPDTFGGIMLWEATASENNKIDGAPYADHMKDILLDCDPSPPVTSSSAIPSSTPVTSATPSPSSSAVSSSTPVVSETPSPSSSAVPSSTPTPSTSPSPSSSVAPSSSPVSSSSAVASSTPVSSSTPVIPGTSASSSPVSSSSAVASSTPVSSSTPVIPGTSDSSSAVSSSTAVGSSSPVSSSTPVIPGTSASGSPVSSSAVASGTPASSSTREAVASSTPLITLTLTVSPTPAPSSSGTSSGAVGQSGSSSTDLSSSTQTDVGTSPSQTAGPSTTATATTSSSSSSTDKSSTTVGSGNGNGSGNGSGSTTTTAATDSITAAPIATSSAAATGASSEPVTITTVIVTSYIDICPTGFTTVTTTYTTTYCPGTNTATATATVTNPPSGPGGAGSQTTAPAVPEGWTTTVTVCTQCAAKPTTVTLTLPVTETGSKSTGVVPAPPAAVSEGSNPTQPSGASPTGGAGGSSEGEVPLPAVTPVSTSTNTVTVVRPTSSRPVILGTGTVRPSSTLAVKPSAKPSGQSSGSGSHVPIPPSYTQEVVSPLSTGAASRMTGLGHGLVLAVLALSAFFVL</sequence>
<protein>
    <recommendedName>
        <fullName evidence="20">Endochitinase A1</fullName>
        <ecNumber evidence="4">3.2.1.14</ecNumber>
    </recommendedName>
    <alternativeName>
        <fullName evidence="21">Chitinase A1</fullName>
    </alternativeName>
</protein>
<evidence type="ECO:0000256" key="3">
    <source>
        <dbReference type="ARBA" id="ARBA00004609"/>
    </source>
</evidence>
<evidence type="ECO:0000256" key="13">
    <source>
        <dbReference type="ARBA" id="ARBA00023180"/>
    </source>
</evidence>
<evidence type="ECO:0000256" key="2">
    <source>
        <dbReference type="ARBA" id="ARBA00004191"/>
    </source>
</evidence>
<dbReference type="PANTHER" id="PTHR45708:SF47">
    <property type="entry name" value="ENDOCHITINASE A"/>
    <property type="match status" value="1"/>
</dbReference>
<evidence type="ECO:0000256" key="23">
    <source>
        <dbReference type="SAM" id="MobiDB-lite"/>
    </source>
</evidence>
<keyword evidence="14" id="KW-0119">Carbohydrate metabolism</keyword>
<feature type="compositionally biased region" description="Low complexity" evidence="23">
    <location>
        <begin position="776"/>
        <end position="797"/>
    </location>
</feature>
<evidence type="ECO:0000256" key="15">
    <source>
        <dbReference type="ARBA" id="ARBA00023288"/>
    </source>
</evidence>
<dbReference type="GO" id="GO:0005886">
    <property type="term" value="C:plasma membrane"/>
    <property type="evidence" value="ECO:0007669"/>
    <property type="project" value="UniProtKB-SubCell"/>
</dbReference>
<keyword evidence="13" id="KW-0325">Glycoprotein</keyword>
<comment type="caution">
    <text evidence="26">The sequence shown here is derived from an EMBL/GenBank/DDBJ whole genome shotgun (WGS) entry which is preliminary data.</text>
</comment>
<dbReference type="InterPro" id="IPR017853">
    <property type="entry name" value="GH"/>
</dbReference>
<feature type="domain" description="GH18" evidence="25">
    <location>
        <begin position="29"/>
        <end position="338"/>
    </location>
</feature>
<evidence type="ECO:0000256" key="14">
    <source>
        <dbReference type="ARBA" id="ARBA00023277"/>
    </source>
</evidence>
<keyword evidence="9 24" id="KW-0732">Signal</keyword>
<dbReference type="VEuPathDB" id="FungiDB:P174DRAFT_457433"/>
<evidence type="ECO:0000256" key="1">
    <source>
        <dbReference type="ARBA" id="ARBA00000822"/>
    </source>
</evidence>
<evidence type="ECO:0000256" key="21">
    <source>
        <dbReference type="ARBA" id="ARBA00079787"/>
    </source>
</evidence>
<dbReference type="OMA" id="NGPYIAM"/>
<evidence type="ECO:0000256" key="11">
    <source>
        <dbReference type="ARBA" id="ARBA00023024"/>
    </source>
</evidence>
<evidence type="ECO:0000256" key="18">
    <source>
        <dbReference type="ARBA" id="ARBA00024658"/>
    </source>
</evidence>
<evidence type="ECO:0000256" key="19">
    <source>
        <dbReference type="ARBA" id="ARBA00025727"/>
    </source>
</evidence>
<dbReference type="InterPro" id="IPR045321">
    <property type="entry name" value="Cts1-like"/>
</dbReference>
<dbReference type="InterPro" id="IPR001579">
    <property type="entry name" value="Glyco_hydro_18_chit_AS"/>
</dbReference>
<feature type="compositionally biased region" description="Gly residues" evidence="23">
    <location>
        <begin position="597"/>
        <end position="607"/>
    </location>
</feature>
<dbReference type="GeneID" id="36536877"/>
<dbReference type="InterPro" id="IPR001223">
    <property type="entry name" value="Glyco_hydro18_cat"/>
</dbReference>
<dbReference type="GO" id="GO:0098552">
    <property type="term" value="C:side of membrane"/>
    <property type="evidence" value="ECO:0007669"/>
    <property type="project" value="UniProtKB-KW"/>
</dbReference>
<dbReference type="GO" id="GO:0006032">
    <property type="term" value="P:chitin catabolic process"/>
    <property type="evidence" value="ECO:0007669"/>
    <property type="project" value="UniProtKB-KW"/>
</dbReference>
<keyword evidence="5" id="KW-1003">Cell membrane</keyword>
<reference evidence="27" key="1">
    <citation type="journal article" date="2018" name="Proc. Natl. Acad. Sci. U.S.A.">
        <title>Linking secondary metabolites to gene clusters through genome sequencing of six diverse Aspergillus species.</title>
        <authorList>
            <person name="Kaerboelling I."/>
            <person name="Vesth T.C."/>
            <person name="Frisvad J.C."/>
            <person name="Nybo J.L."/>
            <person name="Theobald S."/>
            <person name="Kuo A."/>
            <person name="Bowyer P."/>
            <person name="Matsuda Y."/>
            <person name="Mondo S."/>
            <person name="Lyhne E.K."/>
            <person name="Kogle M.E."/>
            <person name="Clum A."/>
            <person name="Lipzen A."/>
            <person name="Salamov A."/>
            <person name="Ngan C.Y."/>
            <person name="Daum C."/>
            <person name="Chiniquy J."/>
            <person name="Barry K."/>
            <person name="LaButti K."/>
            <person name="Haridas S."/>
            <person name="Simmons B.A."/>
            <person name="Magnuson J.K."/>
            <person name="Mortensen U.H."/>
            <person name="Larsen T.O."/>
            <person name="Grigoriev I.V."/>
            <person name="Baker S.E."/>
            <person name="Andersen M.R."/>
        </authorList>
    </citation>
    <scope>NUCLEOTIDE SEQUENCE [LARGE SCALE GENOMIC DNA]</scope>
    <source>
        <strain evidence="27">IBT 16806</strain>
    </source>
</reference>